<reference evidence="2 3" key="1">
    <citation type="submission" date="2020-08" db="EMBL/GenBank/DDBJ databases">
        <title>Genomic Encyclopedia of Type Strains, Phase IV (KMG-IV): sequencing the most valuable type-strain genomes for metagenomic binning, comparative biology and taxonomic classification.</title>
        <authorList>
            <person name="Goeker M."/>
        </authorList>
    </citation>
    <scope>NUCLEOTIDE SEQUENCE [LARGE SCALE GENOMIC DNA]</scope>
    <source>
        <strain evidence="2 3">DSM 26736</strain>
    </source>
</reference>
<evidence type="ECO:0000256" key="1">
    <source>
        <dbReference type="SAM" id="MobiDB-lite"/>
    </source>
</evidence>
<feature type="region of interest" description="Disordered" evidence="1">
    <location>
        <begin position="1"/>
        <end position="77"/>
    </location>
</feature>
<dbReference type="AlphaFoldDB" id="A0A840YRF9"/>
<dbReference type="EMBL" id="JACIJF010000014">
    <property type="protein sequence ID" value="MBB5712261.1"/>
    <property type="molecule type" value="Genomic_DNA"/>
</dbReference>
<protein>
    <submittedName>
        <fullName evidence="2">Uncharacterized protein</fullName>
    </submittedName>
</protein>
<sequence>MAAEAPVETREEAEPRRRTRRPRRDEATPADTGEGLDLAVLPPALGDAASAEVSEEAPKKPRRRRTVRTEDAEVPAA</sequence>
<name>A0A840YRF9_9SPHN</name>
<feature type="compositionally biased region" description="Basic and acidic residues" evidence="1">
    <location>
        <begin position="7"/>
        <end position="16"/>
    </location>
</feature>
<dbReference type="Proteomes" id="UP000527143">
    <property type="component" value="Unassembled WGS sequence"/>
</dbReference>
<evidence type="ECO:0000313" key="2">
    <source>
        <dbReference type="EMBL" id="MBB5712261.1"/>
    </source>
</evidence>
<keyword evidence="3" id="KW-1185">Reference proteome</keyword>
<organism evidence="2 3">
    <name type="scientific">Sphingomonas xinjiangensis</name>
    <dbReference type="NCBI Taxonomy" id="643568"/>
    <lineage>
        <taxon>Bacteria</taxon>
        <taxon>Pseudomonadati</taxon>
        <taxon>Pseudomonadota</taxon>
        <taxon>Alphaproteobacteria</taxon>
        <taxon>Sphingomonadales</taxon>
        <taxon>Sphingomonadaceae</taxon>
        <taxon>Sphingomonas</taxon>
    </lineage>
</organism>
<comment type="caution">
    <text evidence="2">The sequence shown here is derived from an EMBL/GenBank/DDBJ whole genome shotgun (WGS) entry which is preliminary data.</text>
</comment>
<dbReference type="RefSeq" id="WP_343056981.1">
    <property type="nucleotide sequence ID" value="NZ_JACIJF010000014.1"/>
</dbReference>
<evidence type="ECO:0000313" key="3">
    <source>
        <dbReference type="Proteomes" id="UP000527143"/>
    </source>
</evidence>
<proteinExistence type="predicted"/>
<accession>A0A840YRF9</accession>
<gene>
    <name evidence="2" type="ORF">FHT02_003518</name>
</gene>